<evidence type="ECO:0000256" key="1">
    <source>
        <dbReference type="SAM" id="Phobius"/>
    </source>
</evidence>
<evidence type="ECO:0000313" key="3">
    <source>
        <dbReference type="EMBL" id="CAB9517586.1"/>
    </source>
</evidence>
<organism evidence="3 4">
    <name type="scientific">Seminavis robusta</name>
    <dbReference type="NCBI Taxonomy" id="568900"/>
    <lineage>
        <taxon>Eukaryota</taxon>
        <taxon>Sar</taxon>
        <taxon>Stramenopiles</taxon>
        <taxon>Ochrophyta</taxon>
        <taxon>Bacillariophyta</taxon>
        <taxon>Bacillariophyceae</taxon>
        <taxon>Bacillariophycidae</taxon>
        <taxon>Naviculales</taxon>
        <taxon>Naviculaceae</taxon>
        <taxon>Seminavis</taxon>
    </lineage>
</organism>
<comment type="caution">
    <text evidence="3">The sequence shown here is derived from an EMBL/GenBank/DDBJ whole genome shotgun (WGS) entry which is preliminary data.</text>
</comment>
<dbReference type="SUPFAM" id="SSF53474">
    <property type="entry name" value="alpha/beta-Hydrolases"/>
    <property type="match status" value="1"/>
</dbReference>
<proteinExistence type="predicted"/>
<dbReference type="AlphaFoldDB" id="A0A9N8HKV2"/>
<dbReference type="Gene3D" id="3.40.50.1820">
    <property type="entry name" value="alpha/beta hydrolase"/>
    <property type="match status" value="1"/>
</dbReference>
<protein>
    <submittedName>
        <fullName evidence="3">Alpha beta</fullName>
    </submittedName>
</protein>
<keyword evidence="1" id="KW-1133">Transmembrane helix</keyword>
<sequence length="367" mass="41715">MVGFHLEWIVLVPILVAVLWILPAKLERRDAALNIAWPREPIPEHGHIVTIRHSQEDIERYVINEGRPQDKNSLLVAPQADVYYEALIHTDEETGETNCKKSFVILPGTSSQTWIFHDFIDRMHHELGFCTLVFDWRAHGRSEDTPGDLTSELFMLDAAAIIQKVFPSNQPVHIFGWSLGGFVGYQLAIYKPEIVKSLFVYGSTSCWGPIAPGSTECLGETNFLKIFFSQETIMRLIGLENEVELARIFGRGKEPLTKVVHQFFYTLRMGTKVKTPKVWLKLQGVKTFNQLDRIRCPFQQLAGEHEHLATGSTLHSMEVEASKISKAEHPILLNDPEGKGFSHFALLEEGGLDLFMEHLKPFYNKHA</sequence>
<accession>A0A9N8HKV2</accession>
<dbReference type="InterPro" id="IPR029058">
    <property type="entry name" value="AB_hydrolase_fold"/>
</dbReference>
<evidence type="ECO:0000313" key="4">
    <source>
        <dbReference type="Proteomes" id="UP001153069"/>
    </source>
</evidence>
<dbReference type="OrthoDB" id="10264550at2759"/>
<evidence type="ECO:0000259" key="2">
    <source>
        <dbReference type="Pfam" id="PF12697"/>
    </source>
</evidence>
<name>A0A9N8HKV2_9STRA</name>
<keyword evidence="4" id="KW-1185">Reference proteome</keyword>
<feature type="transmembrane region" description="Helical" evidence="1">
    <location>
        <begin position="6"/>
        <end position="24"/>
    </location>
</feature>
<dbReference type="Pfam" id="PF12697">
    <property type="entry name" value="Abhydrolase_6"/>
    <property type="match status" value="1"/>
</dbReference>
<reference evidence="3" key="1">
    <citation type="submission" date="2020-06" db="EMBL/GenBank/DDBJ databases">
        <authorList>
            <consortium name="Plant Systems Biology data submission"/>
        </authorList>
    </citation>
    <scope>NUCLEOTIDE SEQUENCE</scope>
    <source>
        <strain evidence="3">D6</strain>
    </source>
</reference>
<gene>
    <name evidence="3" type="ORF">SEMRO_866_G213090.1</name>
</gene>
<feature type="domain" description="AB hydrolase-1" evidence="2">
    <location>
        <begin position="103"/>
        <end position="209"/>
    </location>
</feature>
<dbReference type="Proteomes" id="UP001153069">
    <property type="component" value="Unassembled WGS sequence"/>
</dbReference>
<keyword evidence="1" id="KW-0812">Transmembrane</keyword>
<dbReference type="InterPro" id="IPR000073">
    <property type="entry name" value="AB_hydrolase_1"/>
</dbReference>
<keyword evidence="1" id="KW-0472">Membrane</keyword>
<dbReference type="EMBL" id="CAICTM010000865">
    <property type="protein sequence ID" value="CAB9517586.1"/>
    <property type="molecule type" value="Genomic_DNA"/>
</dbReference>